<evidence type="ECO:0000256" key="1">
    <source>
        <dbReference type="ARBA" id="ARBA00012411"/>
    </source>
</evidence>
<evidence type="ECO:0000256" key="5">
    <source>
        <dbReference type="ARBA" id="ARBA00022840"/>
    </source>
</evidence>
<evidence type="ECO:0000256" key="8">
    <source>
        <dbReference type="ARBA" id="ARBA00068103"/>
    </source>
</evidence>
<keyword evidence="5 9" id="KW-0067">ATP-binding</keyword>
<dbReference type="PANTHER" id="PTHR48016">
    <property type="entry name" value="MAP KINASE KINASE KINASE SSK2-RELATED-RELATED"/>
    <property type="match status" value="1"/>
</dbReference>
<feature type="region of interest" description="Disordered" evidence="10">
    <location>
        <begin position="1093"/>
        <end position="1201"/>
    </location>
</feature>
<dbReference type="SUPFAM" id="SSF56112">
    <property type="entry name" value="Protein kinase-like (PK-like)"/>
    <property type="match status" value="1"/>
</dbReference>
<feature type="domain" description="Protein kinase" evidence="11">
    <location>
        <begin position="1251"/>
        <end position="1526"/>
    </location>
</feature>
<dbReference type="OrthoDB" id="266718at2759"/>
<dbReference type="FunFam" id="1.10.510.10:FF:000182">
    <property type="entry name" value="MAP kinase kinase kinase mkh1"/>
    <property type="match status" value="1"/>
</dbReference>
<feature type="compositionally biased region" description="Acidic residues" evidence="10">
    <location>
        <begin position="980"/>
        <end position="989"/>
    </location>
</feature>
<feature type="compositionally biased region" description="Polar residues" evidence="10">
    <location>
        <begin position="823"/>
        <end position="833"/>
    </location>
</feature>
<comment type="catalytic activity">
    <reaction evidence="6">
        <text>L-threonyl-[protein] + ATP = O-phospho-L-threonyl-[protein] + ADP + H(+)</text>
        <dbReference type="Rhea" id="RHEA:46608"/>
        <dbReference type="Rhea" id="RHEA-COMP:11060"/>
        <dbReference type="Rhea" id="RHEA-COMP:11605"/>
        <dbReference type="ChEBI" id="CHEBI:15378"/>
        <dbReference type="ChEBI" id="CHEBI:30013"/>
        <dbReference type="ChEBI" id="CHEBI:30616"/>
        <dbReference type="ChEBI" id="CHEBI:61977"/>
        <dbReference type="ChEBI" id="CHEBI:456216"/>
        <dbReference type="EC" id="2.7.11.24"/>
    </reaction>
    <physiologicalReaction direction="left-to-right" evidence="6">
        <dbReference type="Rhea" id="RHEA:46609"/>
    </physiologicalReaction>
</comment>
<dbReference type="EMBL" id="JAPQKO010000006">
    <property type="protein sequence ID" value="KAJ5155621.1"/>
    <property type="molecule type" value="Genomic_DNA"/>
</dbReference>
<feature type="region of interest" description="Disordered" evidence="10">
    <location>
        <begin position="277"/>
        <end position="551"/>
    </location>
</feature>
<dbReference type="GO" id="GO:0004707">
    <property type="term" value="F:MAP kinase activity"/>
    <property type="evidence" value="ECO:0007669"/>
    <property type="project" value="UniProtKB-EC"/>
</dbReference>
<keyword evidence="13" id="KW-1185">Reference proteome</keyword>
<keyword evidence="4" id="KW-0418">Kinase</keyword>
<dbReference type="PROSITE" id="PS50011">
    <property type="entry name" value="PROTEIN_KINASE_DOM"/>
    <property type="match status" value="1"/>
</dbReference>
<sequence length="1526" mass="166213">MDGQRQYIPGISGQPPPPPPLRHPAQPPPMGLPPPPSGPPPGSYAVHPHPQYQQSYPRMAMNTGYPIPPPPPIPQYRPQPLTYATYVPGNDTIGGFPPLFEPQGRVHYDPYGQRPAVPQQTHEYPTADPSFNPQTPAARYAPTNYLHNDVHELVSHENSDLSKSPSHRYNSSGTSMGGISPSKASTQWPLDVVLLWLAKNGFSKDWQETIKSLELQGSDFLELGLASGGRGNLGKMHQVVYPQLAKECVRSGTGWDQARERRERDEGLRMKKLIRLMHDNTPESATTPLRPDPPTIITGFADNAPSSSNQFGEPYSAGPFTGGSDIPDASSSGQGQRQNPQTRVVTEPARLHKRESPYDSPSRESPPWQRSEFSSKALSGLNDHRRQSPSTSSDHGTLPNASLRPQDSPKSGSPAAHYVSPAYAALTSSSTENLNFPRPDHSRKASSESNPGANRGSSTTGRYYDQRRQGQEGARPSPHEPQGRPWTSDNSTNKDKEHNKGIFSRLLKKRPNDPGHPSPEELHLESPSSPDARSTNGYMPYQKPGFSSSDLSVGERPLSTVMSKKWIFATLDGLNYRLIDVSDMDSVETLREGICQGLGLSDWTSAQIFLTEPGKTDHDDPMSDTLLTLARRNKSDAYGSLKLFVQVPSTHQSKHRPPRFDGLGVSIPIDKPATSPTGAHAPIHRKPLDEEALSRISPQTAGNPDSPILGSKQSTLKASGNKMLPDDSQDSSQLLDTDKKDFLARHEAHLRDVERKQRENNISRVPLGSQQSRKDTYSDTGYRRGGVIDFDSPRISPYEEKKSPGEEKKPDPLVPFRKPPTAPNESNTLTKVNSLRKHPNDRSTGAKPPSAVQTHGLGAALTSVGRIGSAIGTPLPSVPVPPSPSSANRDSVGSDSDRPATMDSAATASSKTTLDSFKTGQRSSADPNSAKSFASGSGSGSAKPASPPQKPSLQSRKSFGPEFDFEENEVSFQRTPQPMEDSDDDDSSDDGLFAIPLANKAKPEPEPKVEEPPAEDPQRKPRKSRVTIESPVSAAPGFPPQSSGGDGQERFPEPVSPEDDRPVRRNSFANGDVWASRPPVEGVIQNLDNFFPDVDLDAPYLEDEPPSPNSNGDPSNGAVSRAKQEGPPPIPQPAVDLSSLSGFDTSTVRPQAPAVTRLKRNETKNGLSRAKSIRQVAEGAAHRTKSISSAAGPQRSGDLLRRKSTKMFGGKIMQIRPQRGSRLSQLEPIPQNASIPGTSGAVPQRQPTFRIIRGQLIGKGTYGRVYLGMNADNGEVLAVKQVEINARIAGSDRDRIKEMVAALDQEIDTMQHLEHPNIVQYLGCERGDLSISIYLEYISGGSIGSCLRKHGKFEESVVKSLTRQTLDGLAYLHNMGILHRDLKADNILLDLDGTCKISDFGISKKTDDIYGNDSSNSMQGSVFWMAPEVIQSQGQGYSAKVDIWSLGCVVLEMFAGRRPWSREEAIGAIFKLGSLGQAPPIPEDVSMNISPAALAFMWDCFTVYVIHVFVLLFPQDPQLTFIQEFR</sequence>
<dbReference type="InterPro" id="IPR050538">
    <property type="entry name" value="MAP_kinase_kinase_kinase"/>
</dbReference>
<feature type="compositionally biased region" description="Low complexity" evidence="10">
    <location>
        <begin position="929"/>
        <end position="944"/>
    </location>
</feature>
<dbReference type="PROSITE" id="PS00107">
    <property type="entry name" value="PROTEIN_KINASE_ATP"/>
    <property type="match status" value="1"/>
</dbReference>
<feature type="region of interest" description="Disordered" evidence="10">
    <location>
        <begin position="1"/>
        <end position="52"/>
    </location>
</feature>
<feature type="region of interest" description="Disordered" evidence="10">
    <location>
        <begin position="649"/>
        <end position="684"/>
    </location>
</feature>
<evidence type="ECO:0000256" key="2">
    <source>
        <dbReference type="ARBA" id="ARBA00022679"/>
    </source>
</evidence>
<feature type="compositionally biased region" description="Polar residues" evidence="10">
    <location>
        <begin position="388"/>
        <end position="411"/>
    </location>
</feature>
<feature type="compositionally biased region" description="Polar residues" evidence="10">
    <location>
        <begin position="762"/>
        <end position="771"/>
    </location>
</feature>
<dbReference type="InterPro" id="IPR011009">
    <property type="entry name" value="Kinase-like_dom_sf"/>
</dbReference>
<feature type="binding site" evidence="9">
    <location>
        <position position="1280"/>
    </location>
    <ligand>
        <name>ATP</name>
        <dbReference type="ChEBI" id="CHEBI:30616"/>
    </ligand>
</feature>
<feature type="compositionally biased region" description="Polar residues" evidence="10">
    <location>
        <begin position="161"/>
        <end position="174"/>
    </location>
</feature>
<evidence type="ECO:0000313" key="12">
    <source>
        <dbReference type="EMBL" id="KAJ5155621.1"/>
    </source>
</evidence>
<evidence type="ECO:0000256" key="3">
    <source>
        <dbReference type="ARBA" id="ARBA00022741"/>
    </source>
</evidence>
<evidence type="ECO:0000259" key="11">
    <source>
        <dbReference type="PROSITE" id="PS50011"/>
    </source>
</evidence>
<reference evidence="12" key="2">
    <citation type="journal article" date="2023" name="IMA Fungus">
        <title>Comparative genomic study of the Penicillium genus elucidates a diverse pangenome and 15 lateral gene transfer events.</title>
        <authorList>
            <person name="Petersen C."/>
            <person name="Sorensen T."/>
            <person name="Nielsen M.R."/>
            <person name="Sondergaard T.E."/>
            <person name="Sorensen J.L."/>
            <person name="Fitzpatrick D.A."/>
            <person name="Frisvad J.C."/>
            <person name="Nielsen K.L."/>
        </authorList>
    </citation>
    <scope>NUCLEOTIDE SEQUENCE</scope>
    <source>
        <strain evidence="12">IBT 21917</strain>
    </source>
</reference>
<protein>
    <recommendedName>
        <fullName evidence="8">Mitogen-activated protein kinase kinae kinase bck1</fullName>
        <ecNumber evidence="1">2.7.11.24</ecNumber>
    </recommendedName>
</protein>
<feature type="compositionally biased region" description="Pro residues" evidence="10">
    <location>
        <begin position="14"/>
        <end position="42"/>
    </location>
</feature>
<evidence type="ECO:0000256" key="9">
    <source>
        <dbReference type="PROSITE-ProRule" id="PRU10141"/>
    </source>
</evidence>
<evidence type="ECO:0000256" key="10">
    <source>
        <dbReference type="SAM" id="MobiDB-lite"/>
    </source>
</evidence>
<dbReference type="PANTHER" id="PTHR48016:SF48">
    <property type="entry name" value="SERINE_THREONINE-PROTEIN KINASE BCK1_SLK1_SSP31"/>
    <property type="match status" value="1"/>
</dbReference>
<feature type="compositionally biased region" description="Basic and acidic residues" evidence="10">
    <location>
        <begin position="1001"/>
        <end position="1019"/>
    </location>
</feature>
<comment type="catalytic activity">
    <reaction evidence="7">
        <text>L-seryl-[protein] + ATP = O-phospho-L-seryl-[protein] + ADP + H(+)</text>
        <dbReference type="Rhea" id="RHEA:17989"/>
        <dbReference type="Rhea" id="RHEA-COMP:9863"/>
        <dbReference type="Rhea" id="RHEA-COMP:11604"/>
        <dbReference type="ChEBI" id="CHEBI:15378"/>
        <dbReference type="ChEBI" id="CHEBI:29999"/>
        <dbReference type="ChEBI" id="CHEBI:30616"/>
        <dbReference type="ChEBI" id="CHEBI:83421"/>
        <dbReference type="ChEBI" id="CHEBI:456216"/>
        <dbReference type="EC" id="2.7.11.24"/>
    </reaction>
    <physiologicalReaction direction="left-to-right" evidence="7">
        <dbReference type="Rhea" id="RHEA:17990"/>
    </physiologicalReaction>
</comment>
<dbReference type="InterPro" id="IPR017441">
    <property type="entry name" value="Protein_kinase_ATP_BS"/>
</dbReference>
<organism evidence="12 13">
    <name type="scientific">Penicillium capsulatum</name>
    <dbReference type="NCBI Taxonomy" id="69766"/>
    <lineage>
        <taxon>Eukaryota</taxon>
        <taxon>Fungi</taxon>
        <taxon>Dikarya</taxon>
        <taxon>Ascomycota</taxon>
        <taxon>Pezizomycotina</taxon>
        <taxon>Eurotiomycetes</taxon>
        <taxon>Eurotiomycetidae</taxon>
        <taxon>Eurotiales</taxon>
        <taxon>Aspergillaceae</taxon>
        <taxon>Penicillium</taxon>
    </lineage>
</organism>
<feature type="compositionally biased region" description="Basic and acidic residues" evidence="10">
    <location>
        <begin position="797"/>
        <end position="811"/>
    </location>
</feature>
<feature type="compositionally biased region" description="Basic and acidic residues" evidence="10">
    <location>
        <begin position="1047"/>
        <end position="1063"/>
    </location>
</feature>
<evidence type="ECO:0000256" key="4">
    <source>
        <dbReference type="ARBA" id="ARBA00022777"/>
    </source>
</evidence>
<evidence type="ECO:0000256" key="7">
    <source>
        <dbReference type="ARBA" id="ARBA00048130"/>
    </source>
</evidence>
<feature type="region of interest" description="Disordered" evidence="10">
    <location>
        <begin position="155"/>
        <end position="182"/>
    </location>
</feature>
<dbReference type="InterPro" id="IPR000719">
    <property type="entry name" value="Prot_kinase_dom"/>
</dbReference>
<dbReference type="Gene3D" id="1.10.510.10">
    <property type="entry name" value="Transferase(Phosphotransferase) domain 1"/>
    <property type="match status" value="1"/>
</dbReference>
<keyword evidence="3 9" id="KW-0547">Nucleotide-binding</keyword>
<dbReference type="InterPro" id="IPR008271">
    <property type="entry name" value="Ser/Thr_kinase_AS"/>
</dbReference>
<feature type="compositionally biased region" description="Acidic residues" evidence="10">
    <location>
        <begin position="1094"/>
        <end position="1105"/>
    </location>
</feature>
<dbReference type="GO" id="GO:0005524">
    <property type="term" value="F:ATP binding"/>
    <property type="evidence" value="ECO:0007669"/>
    <property type="project" value="UniProtKB-UniRule"/>
</dbReference>
<gene>
    <name evidence="12" type="ORF">N7492_008424</name>
</gene>
<feature type="compositionally biased region" description="Basic and acidic residues" evidence="10">
    <location>
        <begin position="510"/>
        <end position="524"/>
    </location>
</feature>
<feature type="compositionally biased region" description="Polar residues" evidence="10">
    <location>
        <begin position="447"/>
        <end position="461"/>
    </location>
</feature>
<dbReference type="SMART" id="SM00220">
    <property type="entry name" value="S_TKc"/>
    <property type="match status" value="1"/>
</dbReference>
<feature type="compositionally biased region" description="Basic and acidic residues" evidence="10">
    <location>
        <begin position="749"/>
        <end position="761"/>
    </location>
</feature>
<dbReference type="EC" id="2.7.11.24" evidence="1"/>
<keyword evidence="2" id="KW-0808">Transferase</keyword>
<dbReference type="Proteomes" id="UP001146351">
    <property type="component" value="Unassembled WGS sequence"/>
</dbReference>
<dbReference type="Pfam" id="PF00069">
    <property type="entry name" value="Pkinase"/>
    <property type="match status" value="1"/>
</dbReference>
<feature type="region of interest" description="Disordered" evidence="10">
    <location>
        <begin position="749"/>
        <end position="1079"/>
    </location>
</feature>
<proteinExistence type="predicted"/>
<name>A0A9W9LFX2_9EURO</name>
<evidence type="ECO:0000313" key="13">
    <source>
        <dbReference type="Proteomes" id="UP001146351"/>
    </source>
</evidence>
<feature type="compositionally biased region" description="Polar residues" evidence="10">
    <location>
        <begin position="329"/>
        <end position="344"/>
    </location>
</feature>
<accession>A0A9W9LFX2</accession>
<feature type="compositionally biased region" description="Polar residues" evidence="10">
    <location>
        <begin position="1138"/>
        <end position="1149"/>
    </location>
</feature>
<feature type="region of interest" description="Disordered" evidence="10">
    <location>
        <begin position="697"/>
        <end position="733"/>
    </location>
</feature>
<reference evidence="12" key="1">
    <citation type="submission" date="2022-11" db="EMBL/GenBank/DDBJ databases">
        <authorList>
            <person name="Petersen C."/>
        </authorList>
    </citation>
    <scope>NUCLEOTIDE SEQUENCE</scope>
    <source>
        <strain evidence="12">IBT 21917</strain>
    </source>
</reference>
<comment type="caution">
    <text evidence="12">The sequence shown here is derived from an EMBL/GenBank/DDBJ whole genome shotgun (WGS) entry which is preliminary data.</text>
</comment>
<feature type="compositionally biased region" description="Polar residues" evidence="10">
    <location>
        <begin position="904"/>
        <end position="927"/>
    </location>
</feature>
<evidence type="ECO:0000256" key="6">
    <source>
        <dbReference type="ARBA" id="ARBA00047919"/>
    </source>
</evidence>
<dbReference type="PROSITE" id="PS00108">
    <property type="entry name" value="PROTEIN_KINASE_ST"/>
    <property type="match status" value="1"/>
</dbReference>